<feature type="coiled-coil region" evidence="1">
    <location>
        <begin position="5"/>
        <end position="78"/>
    </location>
</feature>
<reference evidence="3" key="1">
    <citation type="submission" date="2021-01" db="EMBL/GenBank/DDBJ databases">
        <authorList>
            <person name="Corre E."/>
            <person name="Pelletier E."/>
            <person name="Niang G."/>
            <person name="Scheremetjew M."/>
            <person name="Finn R."/>
            <person name="Kale V."/>
            <person name="Holt S."/>
            <person name="Cochrane G."/>
            <person name="Meng A."/>
            <person name="Brown T."/>
            <person name="Cohen L."/>
        </authorList>
    </citation>
    <scope>NUCLEOTIDE SEQUENCE</scope>
    <source>
        <strain evidence="3">NIES-2562</strain>
    </source>
</reference>
<organism evidence="3">
    <name type="scientific">Palpitomonas bilix</name>
    <dbReference type="NCBI Taxonomy" id="652834"/>
    <lineage>
        <taxon>Eukaryota</taxon>
        <taxon>Eukaryota incertae sedis</taxon>
    </lineage>
</organism>
<keyword evidence="1" id="KW-0175">Coiled coil</keyword>
<protein>
    <submittedName>
        <fullName evidence="3">Uncharacterized protein</fullName>
    </submittedName>
</protein>
<dbReference type="AlphaFoldDB" id="A0A7S3G3N0"/>
<dbReference type="EMBL" id="HBIB01014936">
    <property type="protein sequence ID" value="CAE0247453.1"/>
    <property type="molecule type" value="Transcribed_RNA"/>
</dbReference>
<name>A0A7S3G3N0_9EUKA</name>
<proteinExistence type="predicted"/>
<feature type="transmembrane region" description="Helical" evidence="2">
    <location>
        <begin position="97"/>
        <end position="117"/>
    </location>
</feature>
<evidence type="ECO:0000256" key="2">
    <source>
        <dbReference type="SAM" id="Phobius"/>
    </source>
</evidence>
<sequence length="119" mass="14130">MAEQLKDLTKKNDEMKMELEDVKLEKAEADERVHLQAGQLDEMEKRIEEAEERHKEENEEMEKKLEEKKGEIAEVEEKLCVKTEKNEQMAKQMDRAFVTDLVLYAYVCVSVLARIFYLF</sequence>
<gene>
    <name evidence="3" type="ORF">PBIL07802_LOCUS9644</name>
</gene>
<accession>A0A7S3G3N0</accession>
<keyword evidence="2" id="KW-1133">Transmembrane helix</keyword>
<keyword evidence="2" id="KW-0812">Transmembrane</keyword>
<keyword evidence="2" id="KW-0472">Membrane</keyword>
<evidence type="ECO:0000313" key="3">
    <source>
        <dbReference type="EMBL" id="CAE0247453.1"/>
    </source>
</evidence>
<evidence type="ECO:0000256" key="1">
    <source>
        <dbReference type="SAM" id="Coils"/>
    </source>
</evidence>